<dbReference type="InterPro" id="IPR050726">
    <property type="entry name" value="mGluR"/>
</dbReference>
<accession>A0A915DDP2</accession>
<dbReference type="Pfam" id="PF07562">
    <property type="entry name" value="NCD3G"/>
    <property type="match status" value="1"/>
</dbReference>
<evidence type="ECO:0000313" key="3">
    <source>
        <dbReference type="Proteomes" id="UP000887574"/>
    </source>
</evidence>
<proteinExistence type="predicted"/>
<dbReference type="InterPro" id="IPR011500">
    <property type="entry name" value="GPCR_3_9-Cys_dom"/>
</dbReference>
<dbReference type="Gene3D" id="2.10.50.30">
    <property type="entry name" value="GPCR, family 3, nine cysteines domain"/>
    <property type="match status" value="1"/>
</dbReference>
<dbReference type="InterPro" id="IPR038550">
    <property type="entry name" value="GPCR_3_9-Cys_sf"/>
</dbReference>
<keyword evidence="1" id="KW-0325">Glycoprotein</keyword>
<feature type="domain" description="GPCR family 3 nine cysteines" evidence="2">
    <location>
        <begin position="70"/>
        <end position="103"/>
    </location>
</feature>
<dbReference type="PANTHER" id="PTHR24060">
    <property type="entry name" value="METABOTROPIC GLUTAMATE RECEPTOR"/>
    <property type="match status" value="1"/>
</dbReference>
<evidence type="ECO:0000313" key="4">
    <source>
        <dbReference type="WBParaSite" id="jg18133"/>
    </source>
</evidence>
<dbReference type="Proteomes" id="UP000887574">
    <property type="component" value="Unplaced"/>
</dbReference>
<sequence length="111" mass="12181">MYLGETQLANQLPLIDANGDGIGQYNIFQLDNQGVYTNVGRWLATGGNQLELDVAGVRRGLQRVDGSKAVPVSVCSTSCDRGFYRAYQDQTCCWTCIPCDITTSIIPNETR</sequence>
<name>A0A915DDP2_9BILA</name>
<dbReference type="GO" id="GO:0004930">
    <property type="term" value="F:G protein-coupled receptor activity"/>
    <property type="evidence" value="ECO:0007669"/>
    <property type="project" value="InterPro"/>
</dbReference>
<dbReference type="WBParaSite" id="jg18133">
    <property type="protein sequence ID" value="jg18133"/>
    <property type="gene ID" value="jg18133"/>
</dbReference>
<evidence type="ECO:0000256" key="1">
    <source>
        <dbReference type="ARBA" id="ARBA00023180"/>
    </source>
</evidence>
<reference evidence="4" key="1">
    <citation type="submission" date="2022-11" db="UniProtKB">
        <authorList>
            <consortium name="WormBaseParasite"/>
        </authorList>
    </citation>
    <scope>IDENTIFICATION</scope>
</reference>
<dbReference type="AlphaFoldDB" id="A0A915DDP2"/>
<organism evidence="3 4">
    <name type="scientific">Ditylenchus dipsaci</name>
    <dbReference type="NCBI Taxonomy" id="166011"/>
    <lineage>
        <taxon>Eukaryota</taxon>
        <taxon>Metazoa</taxon>
        <taxon>Ecdysozoa</taxon>
        <taxon>Nematoda</taxon>
        <taxon>Chromadorea</taxon>
        <taxon>Rhabditida</taxon>
        <taxon>Tylenchina</taxon>
        <taxon>Tylenchomorpha</taxon>
        <taxon>Sphaerularioidea</taxon>
        <taxon>Anguinidae</taxon>
        <taxon>Anguininae</taxon>
        <taxon>Ditylenchus</taxon>
    </lineage>
</organism>
<evidence type="ECO:0000259" key="2">
    <source>
        <dbReference type="Pfam" id="PF07562"/>
    </source>
</evidence>
<keyword evidence="3" id="KW-1185">Reference proteome</keyword>
<protein>
    <submittedName>
        <fullName evidence="4">GPCR family 3 nine cysteines domain-containing protein</fullName>
    </submittedName>
</protein>